<sequence>MTKVNEAAAVGGLWRRLRHEFVTPESIYGTIIVSALIVLIEDGETDFDMITSVSVTVFVFWIAHVFAATVATHGRRNGVEIPVGEALARAVRHAAGLPVSAILPILVLSLGASGVLPERLAYQLALLVSVLLLAGLGTLAFAERGARWYASIAGGLATGLVGLAVIMLKVILH</sequence>
<feature type="transmembrane region" description="Helical" evidence="1">
    <location>
        <begin position="94"/>
        <end position="114"/>
    </location>
</feature>
<dbReference type="RefSeq" id="WP_259525234.1">
    <property type="nucleotide sequence ID" value="NZ_JANLCK010000001.1"/>
</dbReference>
<feature type="transmembrane region" description="Helical" evidence="1">
    <location>
        <begin position="21"/>
        <end position="40"/>
    </location>
</feature>
<name>A0AA41XB50_9MICO</name>
<keyword evidence="1" id="KW-0472">Membrane</keyword>
<evidence type="ECO:0000256" key="1">
    <source>
        <dbReference type="SAM" id="Phobius"/>
    </source>
</evidence>
<reference evidence="2" key="1">
    <citation type="submission" date="2022-08" db="EMBL/GenBank/DDBJ databases">
        <authorList>
            <person name="Deng Y."/>
            <person name="Han X.-F."/>
            <person name="Zhang Y.-Q."/>
        </authorList>
    </citation>
    <scope>NUCLEOTIDE SEQUENCE</scope>
    <source>
        <strain evidence="2">CPCC 203407</strain>
    </source>
</reference>
<evidence type="ECO:0008006" key="4">
    <source>
        <dbReference type="Google" id="ProtNLM"/>
    </source>
</evidence>
<comment type="caution">
    <text evidence="2">The sequence shown here is derived from an EMBL/GenBank/DDBJ whole genome shotgun (WGS) entry which is preliminary data.</text>
</comment>
<feature type="transmembrane region" description="Helical" evidence="1">
    <location>
        <begin position="120"/>
        <end position="141"/>
    </location>
</feature>
<accession>A0AA41XB50</accession>
<feature type="transmembrane region" description="Helical" evidence="1">
    <location>
        <begin position="52"/>
        <end position="73"/>
    </location>
</feature>
<evidence type="ECO:0000313" key="2">
    <source>
        <dbReference type="EMBL" id="MCS5724802.1"/>
    </source>
</evidence>
<dbReference type="Proteomes" id="UP001165587">
    <property type="component" value="Unassembled WGS sequence"/>
</dbReference>
<organism evidence="2 3">
    <name type="scientific">Herbiconiux oxytropis</name>
    <dbReference type="NCBI Taxonomy" id="2970915"/>
    <lineage>
        <taxon>Bacteria</taxon>
        <taxon>Bacillati</taxon>
        <taxon>Actinomycetota</taxon>
        <taxon>Actinomycetes</taxon>
        <taxon>Micrococcales</taxon>
        <taxon>Microbacteriaceae</taxon>
        <taxon>Herbiconiux</taxon>
    </lineage>
</organism>
<dbReference type="EMBL" id="JANLCK010000001">
    <property type="protein sequence ID" value="MCS5724802.1"/>
    <property type="molecule type" value="Genomic_DNA"/>
</dbReference>
<proteinExistence type="predicted"/>
<keyword evidence="3" id="KW-1185">Reference proteome</keyword>
<keyword evidence="1" id="KW-0812">Transmembrane</keyword>
<gene>
    <name evidence="2" type="ORF">N1028_02730</name>
</gene>
<feature type="transmembrane region" description="Helical" evidence="1">
    <location>
        <begin position="148"/>
        <end position="172"/>
    </location>
</feature>
<protein>
    <recommendedName>
        <fullName evidence="4">Integral membrane protein</fullName>
    </recommendedName>
</protein>
<keyword evidence="1" id="KW-1133">Transmembrane helix</keyword>
<dbReference type="AlphaFoldDB" id="A0AA41XB50"/>
<evidence type="ECO:0000313" key="3">
    <source>
        <dbReference type="Proteomes" id="UP001165587"/>
    </source>
</evidence>